<comment type="caution">
    <text evidence="2">The sequence shown here is derived from an EMBL/GenBank/DDBJ whole genome shotgun (WGS) entry which is preliminary data.</text>
</comment>
<keyword evidence="1" id="KW-1133">Transmembrane helix</keyword>
<reference evidence="2 3" key="1">
    <citation type="submission" date="2024-07" db="EMBL/GenBank/DDBJ databases">
        <authorList>
            <person name="Lee S."/>
            <person name="Kang M."/>
        </authorList>
    </citation>
    <scope>NUCLEOTIDE SEQUENCE [LARGE SCALE GENOMIC DNA]</scope>
    <source>
        <strain evidence="2 3">DS6</strain>
    </source>
</reference>
<evidence type="ECO:0000313" key="3">
    <source>
        <dbReference type="Proteomes" id="UP001556631"/>
    </source>
</evidence>
<feature type="transmembrane region" description="Helical" evidence="1">
    <location>
        <begin position="15"/>
        <end position="36"/>
    </location>
</feature>
<sequence>MASEKNQSFVVENGVTLGVIVLALFVIFAVGLPRWIGSDSESSVPQSAITLPSSISSSYLPAEKAATWSDAVKSKELTQDNATSIQQQATQMAAQTTKNAKTLGRQATTKMYVDVKKQAILVVSAVRSRDAFVSGLTGTLEKVGSSVCQSGTDSSGATAVQCARTDDDLTVQVQAQGGTPTTATVAKYVDEVWDKVA</sequence>
<evidence type="ECO:0000256" key="1">
    <source>
        <dbReference type="SAM" id="Phobius"/>
    </source>
</evidence>
<organism evidence="2 3">
    <name type="scientific">Nocardioides eburneus</name>
    <dbReference type="NCBI Taxonomy" id="3231482"/>
    <lineage>
        <taxon>Bacteria</taxon>
        <taxon>Bacillati</taxon>
        <taxon>Actinomycetota</taxon>
        <taxon>Actinomycetes</taxon>
        <taxon>Propionibacteriales</taxon>
        <taxon>Nocardioidaceae</taxon>
        <taxon>Nocardioides</taxon>
    </lineage>
</organism>
<dbReference type="EMBL" id="JBFPJR010000002">
    <property type="protein sequence ID" value="MEX0426203.1"/>
    <property type="molecule type" value="Genomic_DNA"/>
</dbReference>
<keyword evidence="1" id="KW-0472">Membrane</keyword>
<keyword evidence="3" id="KW-1185">Reference proteome</keyword>
<proteinExistence type="predicted"/>
<protein>
    <submittedName>
        <fullName evidence="2">Uncharacterized protein</fullName>
    </submittedName>
</protein>
<name>A0ABV3STE3_9ACTN</name>
<dbReference type="Proteomes" id="UP001556631">
    <property type="component" value="Unassembled WGS sequence"/>
</dbReference>
<gene>
    <name evidence="2" type="ORF">AB3X52_01135</name>
</gene>
<accession>A0ABV3STE3</accession>
<evidence type="ECO:0000313" key="2">
    <source>
        <dbReference type="EMBL" id="MEX0426203.1"/>
    </source>
</evidence>
<keyword evidence="1" id="KW-0812">Transmembrane</keyword>
<dbReference type="RefSeq" id="WP_367990860.1">
    <property type="nucleotide sequence ID" value="NZ_JBFPJR010000002.1"/>
</dbReference>